<evidence type="ECO:0000313" key="1">
    <source>
        <dbReference type="EMBL" id="GAK45105.1"/>
    </source>
</evidence>
<organism evidence="1 2">
    <name type="scientific">Tepidicaulis marinus</name>
    <dbReference type="NCBI Taxonomy" id="1333998"/>
    <lineage>
        <taxon>Bacteria</taxon>
        <taxon>Pseudomonadati</taxon>
        <taxon>Pseudomonadota</taxon>
        <taxon>Alphaproteobacteria</taxon>
        <taxon>Hyphomicrobiales</taxon>
        <taxon>Parvibaculaceae</taxon>
        <taxon>Tepidicaulis</taxon>
    </lineage>
</organism>
<keyword evidence="2" id="KW-1185">Reference proteome</keyword>
<gene>
    <name evidence="1" type="ORF">M2A_1604</name>
</gene>
<dbReference type="Proteomes" id="UP000028702">
    <property type="component" value="Unassembled WGS sequence"/>
</dbReference>
<dbReference type="RefSeq" id="WP_045445572.1">
    <property type="nucleotide sequence ID" value="NZ_BBIO01000007.1"/>
</dbReference>
<reference evidence="1 2" key="1">
    <citation type="submission" date="2014-07" db="EMBL/GenBank/DDBJ databases">
        <title>Tepidicaulis marinum gen. nov., sp. nov., a novel marine bacterium denitrifying nitrate to nitrous oxide strictly under microaerobic conditions.</title>
        <authorList>
            <person name="Takeuchi M."/>
            <person name="Yamagishi T."/>
            <person name="Kamagata Y."/>
            <person name="Oshima K."/>
            <person name="Hattori M."/>
            <person name="Katayama T."/>
            <person name="Hanada S."/>
            <person name="Tamaki H."/>
            <person name="Marumo K."/>
            <person name="Maeda H."/>
            <person name="Nedachi M."/>
            <person name="Iwasaki W."/>
            <person name="Suwa Y."/>
            <person name="Sakata S."/>
        </authorList>
    </citation>
    <scope>NUCLEOTIDE SEQUENCE [LARGE SCALE GENOMIC DNA]</scope>
    <source>
        <strain evidence="1 2">MA2</strain>
    </source>
</reference>
<protein>
    <submittedName>
        <fullName evidence="1">Conserved protein</fullName>
    </submittedName>
</protein>
<dbReference type="AlphaFoldDB" id="A0A081BAN7"/>
<dbReference type="eggNOG" id="ENOG502ZNBI">
    <property type="taxonomic scope" value="Bacteria"/>
</dbReference>
<evidence type="ECO:0000313" key="2">
    <source>
        <dbReference type="Proteomes" id="UP000028702"/>
    </source>
</evidence>
<sequence>MRLFLIVLVALAGLAAGLMYYRYGTLEPCRALAQDMADETFGEVQAALGSEPGETPESAVRAMRLVTSQYDTSTCASKLWARWTGGEES</sequence>
<proteinExistence type="predicted"/>
<accession>A0A081BAN7</accession>
<dbReference type="EMBL" id="BBIO01000007">
    <property type="protein sequence ID" value="GAK45105.1"/>
    <property type="molecule type" value="Genomic_DNA"/>
</dbReference>
<name>A0A081BAN7_9HYPH</name>
<dbReference type="STRING" id="1333998.M2A_1604"/>
<comment type="caution">
    <text evidence="1">The sequence shown here is derived from an EMBL/GenBank/DDBJ whole genome shotgun (WGS) entry which is preliminary data.</text>
</comment>